<comment type="caution">
    <text evidence="3">The sequence shown here is derived from an EMBL/GenBank/DDBJ whole genome shotgun (WGS) entry which is preliminary data.</text>
</comment>
<feature type="signal peptide" evidence="2">
    <location>
        <begin position="1"/>
        <end position="20"/>
    </location>
</feature>
<evidence type="ECO:0000313" key="3">
    <source>
        <dbReference type="EMBL" id="KAJ7081860.1"/>
    </source>
</evidence>
<gene>
    <name evidence="3" type="ORF">B0H15DRAFT_853821</name>
</gene>
<dbReference type="EMBL" id="JARJCN010000048">
    <property type="protein sequence ID" value="KAJ7081860.1"/>
    <property type="molecule type" value="Genomic_DNA"/>
</dbReference>
<reference evidence="3" key="1">
    <citation type="submission" date="2023-03" db="EMBL/GenBank/DDBJ databases">
        <title>Massive genome expansion in bonnet fungi (Mycena s.s.) driven by repeated elements and novel gene families across ecological guilds.</title>
        <authorList>
            <consortium name="Lawrence Berkeley National Laboratory"/>
            <person name="Harder C.B."/>
            <person name="Miyauchi S."/>
            <person name="Viragh M."/>
            <person name="Kuo A."/>
            <person name="Thoen E."/>
            <person name="Andreopoulos B."/>
            <person name="Lu D."/>
            <person name="Skrede I."/>
            <person name="Drula E."/>
            <person name="Henrissat B."/>
            <person name="Morin E."/>
            <person name="Kohler A."/>
            <person name="Barry K."/>
            <person name="LaButti K."/>
            <person name="Morin E."/>
            <person name="Salamov A."/>
            <person name="Lipzen A."/>
            <person name="Mereny Z."/>
            <person name="Hegedus B."/>
            <person name="Baldrian P."/>
            <person name="Stursova M."/>
            <person name="Weitz H."/>
            <person name="Taylor A."/>
            <person name="Grigoriev I.V."/>
            <person name="Nagy L.G."/>
            <person name="Martin F."/>
            <person name="Kauserud H."/>
        </authorList>
    </citation>
    <scope>NUCLEOTIDE SEQUENCE</scope>
    <source>
        <strain evidence="3">CBHHK173m</strain>
    </source>
</reference>
<keyword evidence="2" id="KW-0732">Signal</keyword>
<keyword evidence="1" id="KW-0812">Transmembrane</keyword>
<sequence length="300" mass="32545">MRTQAILLVLALATPTLVFSSDAGATSRKCSSNNNRLDPASKKFMSDCSDQTFCSGPDVATSTCIPRECRRDEFPFGFSAGAPLPPLCPRGTFCPDEGSGCRPLVPPGRPCELNRDEQCAPPADWAQLASTQNFNGSICLHSVCRHANATLGERCVTDITTYLDVGPSGEQVDNTVTRDDCQSPKFYCDPSQLVCQETLAVKSACQTDQQCTSLNCAAGICIDPPATPAHVAQRQCALTAAAMVGAMIATCVGLTFLHRRNRLQHARELRDYYYQQTSLRRFIIELHEGAAGHYVNEKSL</sequence>
<accession>A0AAD6U1T4</accession>
<evidence type="ECO:0000313" key="4">
    <source>
        <dbReference type="Proteomes" id="UP001222325"/>
    </source>
</evidence>
<keyword evidence="1" id="KW-1133">Transmembrane helix</keyword>
<feature type="transmembrane region" description="Helical" evidence="1">
    <location>
        <begin position="237"/>
        <end position="257"/>
    </location>
</feature>
<dbReference type="AlphaFoldDB" id="A0AAD6U1T4"/>
<feature type="chain" id="PRO_5042132847" description="Dickkopf N-terminal cysteine-rich domain-containing protein" evidence="2">
    <location>
        <begin position="21"/>
        <end position="300"/>
    </location>
</feature>
<evidence type="ECO:0000256" key="2">
    <source>
        <dbReference type="SAM" id="SignalP"/>
    </source>
</evidence>
<organism evidence="3 4">
    <name type="scientific">Mycena belliarum</name>
    <dbReference type="NCBI Taxonomy" id="1033014"/>
    <lineage>
        <taxon>Eukaryota</taxon>
        <taxon>Fungi</taxon>
        <taxon>Dikarya</taxon>
        <taxon>Basidiomycota</taxon>
        <taxon>Agaricomycotina</taxon>
        <taxon>Agaricomycetes</taxon>
        <taxon>Agaricomycetidae</taxon>
        <taxon>Agaricales</taxon>
        <taxon>Marasmiineae</taxon>
        <taxon>Mycenaceae</taxon>
        <taxon>Mycena</taxon>
    </lineage>
</organism>
<evidence type="ECO:0008006" key="5">
    <source>
        <dbReference type="Google" id="ProtNLM"/>
    </source>
</evidence>
<protein>
    <recommendedName>
        <fullName evidence="5">Dickkopf N-terminal cysteine-rich domain-containing protein</fullName>
    </recommendedName>
</protein>
<name>A0AAD6U1T4_9AGAR</name>
<evidence type="ECO:0000256" key="1">
    <source>
        <dbReference type="SAM" id="Phobius"/>
    </source>
</evidence>
<keyword evidence="4" id="KW-1185">Reference proteome</keyword>
<dbReference type="Proteomes" id="UP001222325">
    <property type="component" value="Unassembled WGS sequence"/>
</dbReference>
<proteinExistence type="predicted"/>
<keyword evidence="1" id="KW-0472">Membrane</keyword>